<evidence type="ECO:0000259" key="2">
    <source>
        <dbReference type="Pfam" id="PF13635"/>
    </source>
</evidence>
<dbReference type="Pfam" id="PF13173">
    <property type="entry name" value="AAA_14"/>
    <property type="match status" value="1"/>
</dbReference>
<dbReference type="InterPro" id="IPR041682">
    <property type="entry name" value="AAA_14"/>
</dbReference>
<dbReference type="Proteomes" id="UP001500393">
    <property type="component" value="Unassembled WGS sequence"/>
</dbReference>
<evidence type="ECO:0000313" key="4">
    <source>
        <dbReference type="Proteomes" id="UP001500393"/>
    </source>
</evidence>
<dbReference type="PANTHER" id="PTHR43566:SF2">
    <property type="entry name" value="DUF4143 DOMAIN-CONTAINING PROTEIN"/>
    <property type="match status" value="1"/>
</dbReference>
<accession>A0ABP4NEA2</accession>
<feature type="domain" description="DUF4143" evidence="2">
    <location>
        <begin position="185"/>
        <end position="344"/>
    </location>
</feature>
<comment type="caution">
    <text evidence="3">The sequence shown here is derived from an EMBL/GenBank/DDBJ whole genome shotgun (WGS) entry which is preliminary data.</text>
</comment>
<sequence length="398" mass="44115">MADTRVVLVNGARQSGKSTLVRLVGAAVDAQWYTFDDADIREAAREDPREFVAGTAPMIIDEIQRLPELLLSIKARVDERPLAGQFLLTGSARVLGLRTLPDALPGRMETIELWPFAQGEIDGRPDRFIDAIFSHGPDLRHVSGLDRADYADRVVRGGFPEAVARDQPRRRQRFFDSYVSNLISRDVSQVGEIEKVGEMEKLVRLIAARSGGQLVINELAGKAGLANHTVARYVSLLQEIFLIKLIPAWSRNLSTRVTGTPKVAVTDSGIAANLVGADTGQFKRPKSSFGPLLEGFVLMELARQQSWNDTRVDLYHYRTRDQVEVDAVLENRRGEVVGIEVKASSTPRSDDFRGLRHLQDRLGDDFIAGVVLHTGPHTLPFGPKLRAMPISALWELKP</sequence>
<dbReference type="GO" id="GO:0005524">
    <property type="term" value="F:ATP binding"/>
    <property type="evidence" value="ECO:0007669"/>
    <property type="project" value="UniProtKB-KW"/>
</dbReference>
<dbReference type="InterPro" id="IPR025420">
    <property type="entry name" value="DUF4143"/>
</dbReference>
<dbReference type="PANTHER" id="PTHR43566">
    <property type="entry name" value="CONSERVED PROTEIN"/>
    <property type="match status" value="1"/>
</dbReference>
<evidence type="ECO:0000259" key="1">
    <source>
        <dbReference type="Pfam" id="PF13173"/>
    </source>
</evidence>
<protein>
    <submittedName>
        <fullName evidence="3">ATP-binding protein</fullName>
    </submittedName>
</protein>
<dbReference type="Pfam" id="PF13635">
    <property type="entry name" value="DUF4143"/>
    <property type="match status" value="1"/>
</dbReference>
<organism evidence="3 4">
    <name type="scientific">Kribbella sancticallisti</name>
    <dbReference type="NCBI Taxonomy" id="460087"/>
    <lineage>
        <taxon>Bacteria</taxon>
        <taxon>Bacillati</taxon>
        <taxon>Actinomycetota</taxon>
        <taxon>Actinomycetes</taxon>
        <taxon>Propionibacteriales</taxon>
        <taxon>Kribbellaceae</taxon>
        <taxon>Kribbella</taxon>
    </lineage>
</organism>
<keyword evidence="3" id="KW-0547">Nucleotide-binding</keyword>
<keyword evidence="4" id="KW-1185">Reference proteome</keyword>
<keyword evidence="3" id="KW-0067">ATP-binding</keyword>
<proteinExistence type="predicted"/>
<dbReference type="SUPFAM" id="SSF52540">
    <property type="entry name" value="P-loop containing nucleoside triphosphate hydrolases"/>
    <property type="match status" value="1"/>
</dbReference>
<reference evidence="4" key="1">
    <citation type="journal article" date="2019" name="Int. J. Syst. Evol. Microbiol.">
        <title>The Global Catalogue of Microorganisms (GCM) 10K type strain sequencing project: providing services to taxonomists for standard genome sequencing and annotation.</title>
        <authorList>
            <consortium name="The Broad Institute Genomics Platform"/>
            <consortium name="The Broad Institute Genome Sequencing Center for Infectious Disease"/>
            <person name="Wu L."/>
            <person name="Ma J."/>
        </authorList>
    </citation>
    <scope>NUCLEOTIDE SEQUENCE [LARGE SCALE GENOMIC DNA]</scope>
    <source>
        <strain evidence="4">JCM 14969</strain>
    </source>
</reference>
<dbReference type="EMBL" id="BAAAOS010000008">
    <property type="protein sequence ID" value="GAA1560494.1"/>
    <property type="molecule type" value="Genomic_DNA"/>
</dbReference>
<name>A0ABP4NEA2_9ACTN</name>
<evidence type="ECO:0000313" key="3">
    <source>
        <dbReference type="EMBL" id="GAA1560494.1"/>
    </source>
</evidence>
<feature type="domain" description="AAA" evidence="1">
    <location>
        <begin position="4"/>
        <end position="121"/>
    </location>
</feature>
<dbReference type="InterPro" id="IPR027417">
    <property type="entry name" value="P-loop_NTPase"/>
</dbReference>
<gene>
    <name evidence="3" type="ORF">GCM10009789_12220</name>
</gene>